<feature type="domain" description="Type II methyltransferase M.TaqI-like" evidence="7">
    <location>
        <begin position="847"/>
        <end position="917"/>
    </location>
</feature>
<dbReference type="GO" id="GO:0032259">
    <property type="term" value="P:methylation"/>
    <property type="evidence" value="ECO:0007669"/>
    <property type="project" value="UniProtKB-KW"/>
</dbReference>
<sequence length="1351" mass="151184">MPKPISSVRTTGRLLPVDLLTQLANGAPELSASDYGLEDGETQNAAAATAWTKCKDAWTVFRSRFAELPQTNPGTAVTRKTWLLPLLKQLGYGRLLPRKASASNGQVCRVSHCWEEQVPVHLLSARYSLDGRTPGVPGAAASSPYSLLQEELNGGQWVRWGLLSNGRILYLLRNNTALRRPANVRFDLEAMFNDERQADFRLLYLLCHRSRLEILSDSGPDDCWLDHWSNLDANRSNQMREQLRQDVAAAIESLGAGFLRSSDRLLRRKLAIGQLSPQDYYRQLLRLVYRLLLLLVAEETQAENGQNLLHPSDTPDSLRERYARRHAVGRIRSLARTQPGTGDSDLYVSLLRLFRKLQRGDSSLALPAMGSFLFADEATPDLNHAILSDKELLAAFRCLDESLDFGHLTSEDLGGVYEGLLELHPEIDGRAGQFTLGTAAGHERKTSGSYYTPHALIECLLDSALDPVAEKAIHTAQQMATRPWAKVDARFQNAFANFAQVPATDSRLPDLATAWDMTAVPLRQSVLAGHALLAIRICDPACGSGHFLLAAADRMAMHLARVRTGDQQPCPSEVQQAKREVIGRCLYGVDINPMAVELCKASLWREAREPGRSLAFFDHRIQCGNSLIGASPELLAQGIPAAAFKPLPGDDKQVCAEIKKKNQQERIACRTRSEPLEKALHHRDPVPSRLVADTWCAIFLWQKTATKLGRLCPTEQTFRDLSSQGGRLSPSVRKEVERLRDAFQFFHWYLAFPEIFPLPPPPDRETQEELATGKGFDIVLGNPPWEHTELKEQEWFARHHPGIAAASGAKRKEKIEVLVSQNPGLHARFTADQRTHEGWSHFVRGSSRYPLAARGRTNTYGIFAELSLSLLKPGGRLGCIVPTGIATDNTYKFFFQYLTEQKRLVSLYDFENRDAIFPGVHRSYKFCLLTATGESSHTEPASFVFFAQSVADLRDSQRRFPLTASDIARLNPNSRTCPVFRSAQDAELSKAMFSRNIILANPAIQQRKDQVWDVTFKQGVYNMTSDSALLQTTEEVVQSGESLSAYGRLYEGRLGHQYQHRFASQDGSQITEVPASLLLDPGFSVRTQHLAPLTETARRLARRKKDCDSALLGFRRVARSTDERTAIAALLPWGAASYGWILTFGPPARELAALLAAYNSFVLDYCLRNSLSQPSIPVGVFEQLIVPARDRVLAHMDWLLPRVLELTYTAWDMQPFARDCGYDGPPFRWDEARRFQIRCELDAAFFHLYLGDDESVGQLSPRAAVEHILDTFPIVRRRDEARHRGDYRTKRVILESYDQLTFALRRGMPYPSRLNPPPGPPVDDQGRFLPGANLPAAIDTSHIHRPSDPAS</sequence>
<dbReference type="PANTHER" id="PTHR33841">
    <property type="entry name" value="DNA METHYLTRANSFERASE YEEA-RELATED"/>
    <property type="match status" value="1"/>
</dbReference>
<dbReference type="PROSITE" id="PS00092">
    <property type="entry name" value="N6_MTASE"/>
    <property type="match status" value="1"/>
</dbReference>
<feature type="domain" description="Type II methyltransferase M.TaqI-like" evidence="7">
    <location>
        <begin position="585"/>
        <end position="793"/>
    </location>
</feature>
<evidence type="ECO:0000256" key="3">
    <source>
        <dbReference type="ARBA" id="ARBA00022679"/>
    </source>
</evidence>
<keyword evidence="9" id="KW-1185">Reference proteome</keyword>
<feature type="region of interest" description="Disordered" evidence="6">
    <location>
        <begin position="1308"/>
        <end position="1331"/>
    </location>
</feature>
<comment type="catalytic activity">
    <reaction evidence="5">
        <text>a 2'-deoxyadenosine in DNA + S-adenosyl-L-methionine = an N(6)-methyl-2'-deoxyadenosine in DNA + S-adenosyl-L-homocysteine + H(+)</text>
        <dbReference type="Rhea" id="RHEA:15197"/>
        <dbReference type="Rhea" id="RHEA-COMP:12418"/>
        <dbReference type="Rhea" id="RHEA-COMP:12419"/>
        <dbReference type="ChEBI" id="CHEBI:15378"/>
        <dbReference type="ChEBI" id="CHEBI:57856"/>
        <dbReference type="ChEBI" id="CHEBI:59789"/>
        <dbReference type="ChEBI" id="CHEBI:90615"/>
        <dbReference type="ChEBI" id="CHEBI:90616"/>
        <dbReference type="EC" id="2.1.1.72"/>
    </reaction>
</comment>
<accession>A0A518DSX9</accession>
<dbReference type="InterPro" id="IPR029063">
    <property type="entry name" value="SAM-dependent_MTases_sf"/>
</dbReference>
<reference evidence="8 9" key="1">
    <citation type="submission" date="2019-02" db="EMBL/GenBank/DDBJ databases">
        <title>Deep-cultivation of Planctomycetes and their phenomic and genomic characterization uncovers novel biology.</title>
        <authorList>
            <person name="Wiegand S."/>
            <person name="Jogler M."/>
            <person name="Boedeker C."/>
            <person name="Pinto D."/>
            <person name="Vollmers J."/>
            <person name="Rivas-Marin E."/>
            <person name="Kohn T."/>
            <person name="Peeters S.H."/>
            <person name="Heuer A."/>
            <person name="Rast P."/>
            <person name="Oberbeckmann S."/>
            <person name="Bunk B."/>
            <person name="Jeske O."/>
            <person name="Meyerdierks A."/>
            <person name="Storesund J.E."/>
            <person name="Kallscheuer N."/>
            <person name="Luecker S."/>
            <person name="Lage O.M."/>
            <person name="Pohl T."/>
            <person name="Merkel B.J."/>
            <person name="Hornburger P."/>
            <person name="Mueller R.-W."/>
            <person name="Bruemmer F."/>
            <person name="Labrenz M."/>
            <person name="Spormann A.M."/>
            <person name="Op den Camp H."/>
            <person name="Overmann J."/>
            <person name="Amann R."/>
            <person name="Jetten M.S.M."/>
            <person name="Mascher T."/>
            <person name="Medema M.H."/>
            <person name="Devos D.P."/>
            <person name="Kaster A.-K."/>
            <person name="Ovreas L."/>
            <person name="Rohde M."/>
            <person name="Galperin M.Y."/>
            <person name="Jogler C."/>
        </authorList>
    </citation>
    <scope>NUCLEOTIDE SEQUENCE [LARGE SCALE GENOMIC DNA]</scope>
    <source>
        <strain evidence="8 9">Pla85_3_4</strain>
    </source>
</reference>
<dbReference type="GO" id="GO:0003676">
    <property type="term" value="F:nucleic acid binding"/>
    <property type="evidence" value="ECO:0007669"/>
    <property type="project" value="InterPro"/>
</dbReference>
<dbReference type="KEGG" id="lcre:Pla8534_27540"/>
<evidence type="ECO:0000256" key="6">
    <source>
        <dbReference type="SAM" id="MobiDB-lite"/>
    </source>
</evidence>
<keyword evidence="4" id="KW-0949">S-adenosyl-L-methionine</keyword>
<keyword evidence="3" id="KW-0808">Transferase</keyword>
<dbReference type="GO" id="GO:0006304">
    <property type="term" value="P:DNA modification"/>
    <property type="evidence" value="ECO:0007669"/>
    <property type="project" value="InterPro"/>
</dbReference>
<dbReference type="SUPFAM" id="SSF53335">
    <property type="entry name" value="S-adenosyl-L-methionine-dependent methyltransferases"/>
    <property type="match status" value="1"/>
</dbReference>
<dbReference type="Pfam" id="PF07669">
    <property type="entry name" value="Eco57I"/>
    <property type="match status" value="2"/>
</dbReference>
<evidence type="ECO:0000313" key="8">
    <source>
        <dbReference type="EMBL" id="QDU94946.1"/>
    </source>
</evidence>
<gene>
    <name evidence="8" type="ORF">Pla8534_27540</name>
</gene>
<evidence type="ECO:0000259" key="7">
    <source>
        <dbReference type="Pfam" id="PF07669"/>
    </source>
</evidence>
<name>A0A518DSX9_9BACT</name>
<dbReference type="PANTHER" id="PTHR33841:SF1">
    <property type="entry name" value="DNA METHYLTRANSFERASE A"/>
    <property type="match status" value="1"/>
</dbReference>
<evidence type="ECO:0000313" key="9">
    <source>
        <dbReference type="Proteomes" id="UP000317648"/>
    </source>
</evidence>
<evidence type="ECO:0000256" key="4">
    <source>
        <dbReference type="ARBA" id="ARBA00022691"/>
    </source>
</evidence>
<dbReference type="PRINTS" id="PR00507">
    <property type="entry name" value="N12N6MTFRASE"/>
</dbReference>
<organism evidence="8 9">
    <name type="scientific">Lignipirellula cremea</name>
    <dbReference type="NCBI Taxonomy" id="2528010"/>
    <lineage>
        <taxon>Bacteria</taxon>
        <taxon>Pseudomonadati</taxon>
        <taxon>Planctomycetota</taxon>
        <taxon>Planctomycetia</taxon>
        <taxon>Pirellulales</taxon>
        <taxon>Pirellulaceae</taxon>
        <taxon>Lignipirellula</taxon>
    </lineage>
</organism>
<keyword evidence="2 8" id="KW-0489">Methyltransferase</keyword>
<protein>
    <recommendedName>
        <fullName evidence="1">site-specific DNA-methyltransferase (adenine-specific)</fullName>
        <ecNumber evidence="1">2.1.1.72</ecNumber>
    </recommendedName>
</protein>
<dbReference type="OrthoDB" id="249114at2"/>
<dbReference type="Gene3D" id="3.40.50.150">
    <property type="entry name" value="Vaccinia Virus protein VP39"/>
    <property type="match status" value="1"/>
</dbReference>
<evidence type="ECO:0000256" key="1">
    <source>
        <dbReference type="ARBA" id="ARBA00011900"/>
    </source>
</evidence>
<dbReference type="Proteomes" id="UP000317648">
    <property type="component" value="Chromosome"/>
</dbReference>
<dbReference type="InterPro" id="IPR002052">
    <property type="entry name" value="DNA_methylase_N6_adenine_CS"/>
</dbReference>
<dbReference type="RefSeq" id="WP_145053735.1">
    <property type="nucleotide sequence ID" value="NZ_CP036433.1"/>
</dbReference>
<dbReference type="REBASE" id="356613">
    <property type="entry name" value="Pba8534ORF27540P"/>
</dbReference>
<proteinExistence type="predicted"/>
<dbReference type="InterPro" id="IPR011639">
    <property type="entry name" value="MethylTrfase_TaqI-like_dom"/>
</dbReference>
<dbReference type="EC" id="2.1.1.72" evidence="1"/>
<dbReference type="GO" id="GO:0009007">
    <property type="term" value="F:site-specific DNA-methyltransferase (adenine-specific) activity"/>
    <property type="evidence" value="ECO:0007669"/>
    <property type="project" value="UniProtKB-EC"/>
</dbReference>
<evidence type="ECO:0000256" key="5">
    <source>
        <dbReference type="ARBA" id="ARBA00047942"/>
    </source>
</evidence>
<dbReference type="EMBL" id="CP036433">
    <property type="protein sequence ID" value="QDU94946.1"/>
    <property type="molecule type" value="Genomic_DNA"/>
</dbReference>
<evidence type="ECO:0000256" key="2">
    <source>
        <dbReference type="ARBA" id="ARBA00022603"/>
    </source>
</evidence>
<dbReference type="InterPro" id="IPR050953">
    <property type="entry name" value="N4_N6_ade-DNA_methylase"/>
</dbReference>